<dbReference type="PATRIC" id="fig|159743.3.peg.4838"/>
<keyword evidence="2" id="KW-1185">Reference proteome</keyword>
<organism evidence="1 2">
    <name type="scientific">Paenibacillus terrae</name>
    <dbReference type="NCBI Taxonomy" id="159743"/>
    <lineage>
        <taxon>Bacteria</taxon>
        <taxon>Bacillati</taxon>
        <taxon>Bacillota</taxon>
        <taxon>Bacilli</taxon>
        <taxon>Bacillales</taxon>
        <taxon>Paenibacillaceae</taxon>
        <taxon>Paenibacillus</taxon>
    </lineage>
</organism>
<dbReference type="AlphaFoldDB" id="A0A0D7X0T4"/>
<evidence type="ECO:0000313" key="1">
    <source>
        <dbReference type="EMBL" id="KJD43617.1"/>
    </source>
</evidence>
<evidence type="ECO:0008006" key="3">
    <source>
        <dbReference type="Google" id="ProtNLM"/>
    </source>
</evidence>
<evidence type="ECO:0000313" key="2">
    <source>
        <dbReference type="Proteomes" id="UP000032534"/>
    </source>
</evidence>
<dbReference type="OrthoDB" id="2912053at2"/>
<dbReference type="RefSeq" id="WP_044648093.1">
    <property type="nucleotide sequence ID" value="NZ_JTHP01000053.1"/>
</dbReference>
<dbReference type="Proteomes" id="UP000032534">
    <property type="component" value="Unassembled WGS sequence"/>
</dbReference>
<reference evidence="1 2" key="1">
    <citation type="submission" date="2014-11" db="EMBL/GenBank/DDBJ databases">
        <title>Draft Genome Sequences of Paenibacillus polymyxa NRRL B-30509 and Paenibacillus terrae NRRL B-30644, Strains from a Poultry Environment that Produce Tridecaptin A and Paenicidins.</title>
        <authorList>
            <person name="van Belkum M.J."/>
            <person name="Lohans C.T."/>
            <person name="Vederas J.C."/>
        </authorList>
    </citation>
    <scope>NUCLEOTIDE SEQUENCE [LARGE SCALE GENOMIC DNA]</scope>
    <source>
        <strain evidence="1 2">NRRL B-30644</strain>
    </source>
</reference>
<protein>
    <recommendedName>
        <fullName evidence="3">Helix-turn-helix domain-containing protein</fullName>
    </recommendedName>
</protein>
<gene>
    <name evidence="1" type="ORF">QD47_21745</name>
</gene>
<name>A0A0D7X0T4_9BACL</name>
<accession>A0A0D7X0T4</accession>
<sequence>MIKDQNTFKLFLKNNLLYASEVTKILEISRSTLSLLKKNGELPAVIESASGDLFLKQDVRAYLDRKNKLTSTNLPTPKFHDSKTELYRDELQQNLAKMGRIETIHAYFDQYDAIIDGFYFIDDDKQLGALKWLQAPRLILIDEYGEQYWLHCGTAGYIGGGSRRTEEILQSLPSEGPAAVPEIPGELIELIFKHHIVKFVLDGFEWRCYPKQSMFLTRNLKEKVPASLYWYNDHLVLLQMTTPYGEDNEDTMQMLKHYSEFVPNPVSFIFYPNVEEAMKVDRFNPTDSQIFNSPEVYQLIIKDISGRELWLALDIYSQSPFHKPQSLKALLEYCGFNVNEQGISGRFIEWLKVRISNNTEPIQGTRDPVAFTHKAIRYGIKY</sequence>
<comment type="caution">
    <text evidence="1">The sequence shown here is derived from an EMBL/GenBank/DDBJ whole genome shotgun (WGS) entry which is preliminary data.</text>
</comment>
<dbReference type="EMBL" id="JTHP01000053">
    <property type="protein sequence ID" value="KJD43617.1"/>
    <property type="molecule type" value="Genomic_DNA"/>
</dbReference>
<proteinExistence type="predicted"/>